<evidence type="ECO:0000313" key="3">
    <source>
        <dbReference type="Proteomes" id="UP000596660"/>
    </source>
</evidence>
<sequence>MADDNDKKTKTYTGTMKRIDKQGKGYIVPDMEVIASPSSLSSNTIQEGDQVKFSIKSVNHTLNLKQLTSNCDKKSSSPGSSNGGLLCTSLSTSSSVVCVKKREDVKKVEEVENCFILEFDPNENNDGRGGADTERKEKEKEEDCEVIRSIVCVKNAEDVNKVEEVEDCFILEFDPNEPLNFSNLSLSDDNSEDVSILAAKGQVACKDYPHPRHLCATYPIKTTPHEIHCKMCYCYICEEPAPCDEWIGTSTKPFLRHCRAKIIDSPSWDRVKEHRKKQTMKGKTSNRGEPASE</sequence>
<evidence type="ECO:0000313" key="2">
    <source>
        <dbReference type="EnsemblPlants" id="AUR62005982-RA:cds"/>
    </source>
</evidence>
<keyword evidence="3" id="KW-1185">Reference proteome</keyword>
<name>A0A803L293_CHEQI</name>
<feature type="region of interest" description="Disordered" evidence="1">
    <location>
        <begin position="269"/>
        <end position="293"/>
    </location>
</feature>
<dbReference type="Gramene" id="AUR62005982-RA">
    <property type="protein sequence ID" value="AUR62005982-RA:cds"/>
    <property type="gene ID" value="AUR62005982"/>
</dbReference>
<reference evidence="2" key="1">
    <citation type="journal article" date="2017" name="Nature">
        <title>The genome of Chenopodium quinoa.</title>
        <authorList>
            <person name="Jarvis D.E."/>
            <person name="Ho Y.S."/>
            <person name="Lightfoot D.J."/>
            <person name="Schmoeckel S.M."/>
            <person name="Li B."/>
            <person name="Borm T.J.A."/>
            <person name="Ohyanagi H."/>
            <person name="Mineta K."/>
            <person name="Michell C.T."/>
            <person name="Saber N."/>
            <person name="Kharbatia N.M."/>
            <person name="Rupper R.R."/>
            <person name="Sharp A.R."/>
            <person name="Dally N."/>
            <person name="Boughton B.A."/>
            <person name="Woo Y.H."/>
            <person name="Gao G."/>
            <person name="Schijlen E.G.W.M."/>
            <person name="Guo X."/>
            <person name="Momin A.A."/>
            <person name="Negrao S."/>
            <person name="Al-Babili S."/>
            <person name="Gehring C."/>
            <person name="Roessner U."/>
            <person name="Jung C."/>
            <person name="Murphy K."/>
            <person name="Arold S.T."/>
            <person name="Gojobori T."/>
            <person name="van der Linden C.G."/>
            <person name="van Loo E.N."/>
            <person name="Jellen E.N."/>
            <person name="Maughan P.J."/>
            <person name="Tester M."/>
        </authorList>
    </citation>
    <scope>NUCLEOTIDE SEQUENCE [LARGE SCALE GENOMIC DNA]</scope>
    <source>
        <strain evidence="2">cv. PI 614886</strain>
    </source>
</reference>
<protein>
    <submittedName>
        <fullName evidence="2">Uncharacterized protein</fullName>
    </submittedName>
</protein>
<evidence type="ECO:0000256" key="1">
    <source>
        <dbReference type="SAM" id="MobiDB-lite"/>
    </source>
</evidence>
<organism evidence="2 3">
    <name type="scientific">Chenopodium quinoa</name>
    <name type="common">Quinoa</name>
    <dbReference type="NCBI Taxonomy" id="63459"/>
    <lineage>
        <taxon>Eukaryota</taxon>
        <taxon>Viridiplantae</taxon>
        <taxon>Streptophyta</taxon>
        <taxon>Embryophyta</taxon>
        <taxon>Tracheophyta</taxon>
        <taxon>Spermatophyta</taxon>
        <taxon>Magnoliopsida</taxon>
        <taxon>eudicotyledons</taxon>
        <taxon>Gunneridae</taxon>
        <taxon>Pentapetalae</taxon>
        <taxon>Caryophyllales</taxon>
        <taxon>Chenopodiaceae</taxon>
        <taxon>Chenopodioideae</taxon>
        <taxon>Atripliceae</taxon>
        <taxon>Chenopodium</taxon>
    </lineage>
</organism>
<reference evidence="2" key="2">
    <citation type="submission" date="2021-03" db="UniProtKB">
        <authorList>
            <consortium name="EnsemblPlants"/>
        </authorList>
    </citation>
    <scope>IDENTIFICATION</scope>
</reference>
<dbReference type="InterPro" id="IPR053234">
    <property type="entry name" value="RPM1_Interactor"/>
</dbReference>
<dbReference type="PANTHER" id="PTHR33443">
    <property type="entry name" value="ZGC:112980"/>
    <property type="match status" value="1"/>
</dbReference>
<dbReference type="PANTHER" id="PTHR33443:SF30">
    <property type="entry name" value="SARCOSINE DEHYDROGENASE-2C PROTEIN"/>
    <property type="match status" value="1"/>
</dbReference>
<dbReference type="EnsemblPlants" id="AUR62005982-RA">
    <property type="protein sequence ID" value="AUR62005982-RA:cds"/>
    <property type="gene ID" value="AUR62005982"/>
</dbReference>
<proteinExistence type="predicted"/>
<dbReference type="AlphaFoldDB" id="A0A803L293"/>
<accession>A0A803L293</accession>
<dbReference type="Proteomes" id="UP000596660">
    <property type="component" value="Unplaced"/>
</dbReference>